<feature type="domain" description="Adenylosuccinate lyase C-terminal" evidence="13">
    <location>
        <begin position="397"/>
        <end position="481"/>
    </location>
</feature>
<dbReference type="UniPathway" id="UPA00075">
    <property type="reaction ID" value="UER00336"/>
</dbReference>
<evidence type="ECO:0000256" key="7">
    <source>
        <dbReference type="ARBA" id="ARBA00017058"/>
    </source>
</evidence>
<evidence type="ECO:0000313" key="15">
    <source>
        <dbReference type="Proteomes" id="UP000664203"/>
    </source>
</evidence>
<dbReference type="Gene3D" id="1.20.200.10">
    <property type="entry name" value="Fumarase/aspartase (Central domain)"/>
    <property type="match status" value="1"/>
</dbReference>
<dbReference type="Gene3D" id="1.10.40.30">
    <property type="entry name" value="Fumarase/aspartase (C-terminal domain)"/>
    <property type="match status" value="1"/>
</dbReference>
<keyword evidence="9 12" id="KW-0456">Lyase</keyword>
<dbReference type="Gene3D" id="1.10.275.60">
    <property type="match status" value="1"/>
</dbReference>
<dbReference type="InterPro" id="IPR022761">
    <property type="entry name" value="Fumarate_lyase_N"/>
</dbReference>
<dbReference type="SUPFAM" id="SSF48557">
    <property type="entry name" value="L-aspartase-like"/>
    <property type="match status" value="1"/>
</dbReference>
<comment type="caution">
    <text evidence="14">The sequence shown here is derived from an EMBL/GenBank/DDBJ whole genome shotgun (WGS) entry which is preliminary data.</text>
</comment>
<dbReference type="Proteomes" id="UP000664203">
    <property type="component" value="Unassembled WGS sequence"/>
</dbReference>
<evidence type="ECO:0000256" key="2">
    <source>
        <dbReference type="ARBA" id="ARBA00004706"/>
    </source>
</evidence>
<dbReference type="PANTHER" id="PTHR43172">
    <property type="entry name" value="ADENYLOSUCCINATE LYASE"/>
    <property type="match status" value="1"/>
</dbReference>
<dbReference type="PROSITE" id="PS00163">
    <property type="entry name" value="FUMARATE_LYASES"/>
    <property type="match status" value="1"/>
</dbReference>
<evidence type="ECO:0000256" key="5">
    <source>
        <dbReference type="ARBA" id="ARBA00011668"/>
    </source>
</evidence>
<dbReference type="InterPro" id="IPR019468">
    <property type="entry name" value="AdenyloSucc_lyase_C"/>
</dbReference>
<dbReference type="GO" id="GO:0070626">
    <property type="term" value="F:(S)-2-(5-amino-1-(5-phospho-D-ribosyl)imidazole-4-carboxamido) succinate lyase (fumarate-forming) activity"/>
    <property type="evidence" value="ECO:0007669"/>
    <property type="project" value="TreeGrafter"/>
</dbReference>
<dbReference type="GO" id="GO:0005829">
    <property type="term" value="C:cytosol"/>
    <property type="evidence" value="ECO:0007669"/>
    <property type="project" value="TreeGrafter"/>
</dbReference>
<dbReference type="InterPro" id="IPR000362">
    <property type="entry name" value="Fumarate_lyase_fam"/>
</dbReference>
<dbReference type="Pfam" id="PF10397">
    <property type="entry name" value="ADSL_C"/>
    <property type="match status" value="1"/>
</dbReference>
<dbReference type="SMART" id="SM00998">
    <property type="entry name" value="ADSL_C"/>
    <property type="match status" value="1"/>
</dbReference>
<dbReference type="CDD" id="cd03302">
    <property type="entry name" value="Adenylsuccinate_lyase_2"/>
    <property type="match status" value="1"/>
</dbReference>
<evidence type="ECO:0000256" key="8">
    <source>
        <dbReference type="ARBA" id="ARBA00022755"/>
    </source>
</evidence>
<comment type="catalytic activity">
    <reaction evidence="1 12">
        <text>(2S)-2-[5-amino-1-(5-phospho-beta-D-ribosyl)imidazole-4-carboxamido]succinate = 5-amino-1-(5-phospho-beta-D-ribosyl)imidazole-4-carboxamide + fumarate</text>
        <dbReference type="Rhea" id="RHEA:23920"/>
        <dbReference type="ChEBI" id="CHEBI:29806"/>
        <dbReference type="ChEBI" id="CHEBI:58443"/>
        <dbReference type="ChEBI" id="CHEBI:58475"/>
        <dbReference type="EC" id="4.3.2.2"/>
    </reaction>
</comment>
<dbReference type="OrthoDB" id="406045at2759"/>
<name>A0A8H3FMW8_9LECA</name>
<dbReference type="AlphaFoldDB" id="A0A8H3FMW8"/>
<dbReference type="NCBIfam" id="TIGR00928">
    <property type="entry name" value="purB"/>
    <property type="match status" value="1"/>
</dbReference>
<dbReference type="FunFam" id="1.10.40.30:FF:000005">
    <property type="entry name" value="Adenylosuccinate lyase"/>
    <property type="match status" value="1"/>
</dbReference>
<dbReference type="InterPro" id="IPR004769">
    <property type="entry name" value="Pur_lyase"/>
</dbReference>
<comment type="catalytic activity">
    <reaction evidence="11 12">
        <text>N(6)-(1,2-dicarboxyethyl)-AMP = fumarate + AMP</text>
        <dbReference type="Rhea" id="RHEA:16853"/>
        <dbReference type="ChEBI" id="CHEBI:29806"/>
        <dbReference type="ChEBI" id="CHEBI:57567"/>
        <dbReference type="ChEBI" id="CHEBI:456215"/>
        <dbReference type="EC" id="4.3.2.2"/>
    </reaction>
</comment>
<protein>
    <recommendedName>
        <fullName evidence="7 12">Adenylosuccinate lyase</fullName>
        <shortName evidence="12">ASL</shortName>
        <ecNumber evidence="6 12">4.3.2.2</ecNumber>
    </recommendedName>
    <alternativeName>
        <fullName evidence="10 12">Adenylosuccinase</fullName>
    </alternativeName>
</protein>
<evidence type="ECO:0000256" key="6">
    <source>
        <dbReference type="ARBA" id="ARBA00012339"/>
    </source>
</evidence>
<dbReference type="GO" id="GO:0044208">
    <property type="term" value="P:'de novo' AMP biosynthetic process"/>
    <property type="evidence" value="ECO:0007669"/>
    <property type="project" value="UniProtKB-UniPathway"/>
</dbReference>
<evidence type="ECO:0000256" key="10">
    <source>
        <dbReference type="ARBA" id="ARBA00030717"/>
    </source>
</evidence>
<evidence type="ECO:0000259" key="13">
    <source>
        <dbReference type="SMART" id="SM00998"/>
    </source>
</evidence>
<evidence type="ECO:0000313" key="14">
    <source>
        <dbReference type="EMBL" id="CAF9925772.1"/>
    </source>
</evidence>
<gene>
    <name evidence="14" type="primary">ADE13</name>
    <name evidence="14" type="ORF">ALECFALPRED_003211</name>
</gene>
<evidence type="ECO:0000256" key="3">
    <source>
        <dbReference type="ARBA" id="ARBA00004734"/>
    </source>
</evidence>
<sequence>MTSNDEYQTPFNTRYCSEEMKQLFSPRTRFSTWRQLWVHSDSSFSARLRVSASSRLTKVQVWLAEAEKELGLAGISDQAVAEMQAHVTIKDNEFAIVAEEETRRRHDVMAHVHGFGLVAPSAAGIIHLGATSCYVTDNADLIFLKKGLDLLLPKLATIIKKLSDFARKYRDQACLGYTHGQPAALTTVGKRACLWIQDLLMDLRNIERSRSDIRFRGVKGATGTQGTFLALFKGDHSKVEELDDLVTEKAGFNSVFKISSQTYSRKIDLDVCNSLGSFGATCERIFTDIRHLAMMKEMEEPFEKDQIGSSAMAYKRNPMRSERICALGRKLQNLPMDAVATYAHQWFERTLDDSAIRRISIPESFLCADALLLLLDNVTSGLVVYPAVINRRIAQELPFLATEHIIMALSEVGVSRQEAHEEIRVLSHQAAAVVKMEGKDNDLIERIRKAEFFKPIIGQLDQLLEPKSFYGRAPQQVDKFTGPGGEVEKALEKYGDVAREVGRVDLNV</sequence>
<dbReference type="UniPathway" id="UPA00074">
    <property type="reaction ID" value="UER00132"/>
</dbReference>
<keyword evidence="8 12" id="KW-0658">Purine biosynthesis</keyword>
<dbReference type="InterPro" id="IPR024083">
    <property type="entry name" value="Fumarase/histidase_N"/>
</dbReference>
<evidence type="ECO:0000256" key="9">
    <source>
        <dbReference type="ARBA" id="ARBA00023239"/>
    </source>
</evidence>
<dbReference type="Pfam" id="PF00206">
    <property type="entry name" value="Lyase_1"/>
    <property type="match status" value="1"/>
</dbReference>
<evidence type="ECO:0000256" key="12">
    <source>
        <dbReference type="RuleBase" id="RU361172"/>
    </source>
</evidence>
<evidence type="ECO:0000256" key="1">
    <source>
        <dbReference type="ARBA" id="ARBA00000598"/>
    </source>
</evidence>
<comment type="pathway">
    <text evidence="2 12">Purine metabolism; IMP biosynthesis via de novo pathway; 5-amino-1-(5-phospho-D-ribosyl)imidazole-4-carboxamide from 5-amino-1-(5-phospho-D-ribosyl)imidazole-4-carboxylate: step 2/2.</text>
</comment>
<dbReference type="InterPro" id="IPR008948">
    <property type="entry name" value="L-Aspartase-like"/>
</dbReference>
<dbReference type="PANTHER" id="PTHR43172:SF1">
    <property type="entry name" value="ADENYLOSUCCINATE LYASE"/>
    <property type="match status" value="1"/>
</dbReference>
<evidence type="ECO:0000256" key="4">
    <source>
        <dbReference type="ARBA" id="ARBA00008273"/>
    </source>
</evidence>
<comment type="subunit">
    <text evidence="5">Homotetramer. Residues from neighboring subunits contribute catalytic and substrate-binding residues to each active site.</text>
</comment>
<keyword evidence="15" id="KW-1185">Reference proteome</keyword>
<dbReference type="EMBL" id="CAJPDR010000207">
    <property type="protein sequence ID" value="CAF9925772.1"/>
    <property type="molecule type" value="Genomic_DNA"/>
</dbReference>
<dbReference type="EC" id="4.3.2.2" evidence="6 12"/>
<evidence type="ECO:0000256" key="11">
    <source>
        <dbReference type="ARBA" id="ARBA00047513"/>
    </source>
</evidence>
<comment type="pathway">
    <text evidence="3 12">Purine metabolism; AMP biosynthesis via de novo pathway; AMP from IMP: step 2/2.</text>
</comment>
<dbReference type="Gene3D" id="1.10.275.10">
    <property type="entry name" value="Fumarase/aspartase (N-terminal domain)"/>
    <property type="match status" value="1"/>
</dbReference>
<accession>A0A8H3FMW8</accession>
<organism evidence="14 15">
    <name type="scientific">Alectoria fallacina</name>
    <dbReference type="NCBI Taxonomy" id="1903189"/>
    <lineage>
        <taxon>Eukaryota</taxon>
        <taxon>Fungi</taxon>
        <taxon>Dikarya</taxon>
        <taxon>Ascomycota</taxon>
        <taxon>Pezizomycotina</taxon>
        <taxon>Lecanoromycetes</taxon>
        <taxon>OSLEUM clade</taxon>
        <taxon>Lecanoromycetidae</taxon>
        <taxon>Lecanorales</taxon>
        <taxon>Lecanorineae</taxon>
        <taxon>Parmeliaceae</taxon>
        <taxon>Alectoria</taxon>
    </lineage>
</organism>
<proteinExistence type="inferred from homology"/>
<comment type="similarity">
    <text evidence="4 12">Belongs to the lyase 1 family. Adenylosuccinate lyase subfamily.</text>
</comment>
<dbReference type="GO" id="GO:0004018">
    <property type="term" value="F:N6-(1,2-dicarboxyethyl)AMP AMP-lyase (fumarate-forming) activity"/>
    <property type="evidence" value="ECO:0007669"/>
    <property type="project" value="InterPro"/>
</dbReference>
<dbReference type="GO" id="GO:0006189">
    <property type="term" value="P:'de novo' IMP biosynthetic process"/>
    <property type="evidence" value="ECO:0007669"/>
    <property type="project" value="UniProtKB-UniPathway"/>
</dbReference>
<dbReference type="InterPro" id="IPR020557">
    <property type="entry name" value="Fumarate_lyase_CS"/>
</dbReference>
<reference evidence="14" key="1">
    <citation type="submission" date="2021-03" db="EMBL/GenBank/DDBJ databases">
        <authorList>
            <person name="Tagirdzhanova G."/>
        </authorList>
    </citation>
    <scope>NUCLEOTIDE SEQUENCE</scope>
</reference>
<dbReference type="PRINTS" id="PR00149">
    <property type="entry name" value="FUMRATELYASE"/>
</dbReference>